<dbReference type="Pfam" id="PF07940">
    <property type="entry name" value="Hepar_II_III_C"/>
    <property type="match status" value="1"/>
</dbReference>
<dbReference type="Gene3D" id="2.70.98.70">
    <property type="match status" value="1"/>
</dbReference>
<dbReference type="GO" id="GO:0042597">
    <property type="term" value="C:periplasmic space"/>
    <property type="evidence" value="ECO:0007669"/>
    <property type="project" value="UniProtKB-SubCell"/>
</dbReference>
<dbReference type="InterPro" id="IPR008929">
    <property type="entry name" value="Chondroitin_lyas"/>
</dbReference>
<evidence type="ECO:0000256" key="4">
    <source>
        <dbReference type="ARBA" id="ARBA00023239"/>
    </source>
</evidence>
<comment type="caution">
    <text evidence="7">The sequence shown here is derived from an EMBL/GenBank/DDBJ whole genome shotgun (WGS) entry which is preliminary data.</text>
</comment>
<feature type="signal peptide" evidence="5">
    <location>
        <begin position="1"/>
        <end position="23"/>
    </location>
</feature>
<dbReference type="GO" id="GO:0016829">
    <property type="term" value="F:lyase activity"/>
    <property type="evidence" value="ECO:0007669"/>
    <property type="project" value="UniProtKB-KW"/>
</dbReference>
<reference evidence="7 8" key="1">
    <citation type="submission" date="2020-07" db="EMBL/GenBank/DDBJ databases">
        <authorList>
            <person name="Feng X."/>
        </authorList>
    </citation>
    <scope>NUCLEOTIDE SEQUENCE [LARGE SCALE GENOMIC DNA]</scope>
    <source>
        <strain evidence="7 8">JCM14086</strain>
    </source>
</reference>
<gene>
    <name evidence="7" type="ORF">H5P30_00205</name>
</gene>
<evidence type="ECO:0000256" key="5">
    <source>
        <dbReference type="SAM" id="SignalP"/>
    </source>
</evidence>
<feature type="chain" id="PRO_5031094733" evidence="5">
    <location>
        <begin position="24"/>
        <end position="644"/>
    </location>
</feature>
<evidence type="ECO:0000256" key="1">
    <source>
        <dbReference type="ARBA" id="ARBA00004418"/>
    </source>
</evidence>
<feature type="domain" description="Heparinase II/III-like C-terminal" evidence="6">
    <location>
        <begin position="431"/>
        <end position="575"/>
    </location>
</feature>
<evidence type="ECO:0000256" key="2">
    <source>
        <dbReference type="ARBA" id="ARBA00022729"/>
    </source>
</evidence>
<dbReference type="PANTHER" id="PTHR39210:SF1">
    <property type="entry name" value="HEPARIN-SULFATE LYASE"/>
    <property type="match status" value="1"/>
</dbReference>
<dbReference type="AlphaFoldDB" id="A0A7X1AUE9"/>
<evidence type="ECO:0000259" key="6">
    <source>
        <dbReference type="Pfam" id="PF07940"/>
    </source>
</evidence>
<evidence type="ECO:0000313" key="8">
    <source>
        <dbReference type="Proteomes" id="UP000525652"/>
    </source>
</evidence>
<dbReference type="Gene3D" id="1.50.10.100">
    <property type="entry name" value="Chondroitin AC/alginate lyase"/>
    <property type="match status" value="1"/>
</dbReference>
<keyword evidence="4" id="KW-0456">Lyase</keyword>
<keyword evidence="8" id="KW-1185">Reference proteome</keyword>
<accession>A0A7X1AUE9</accession>
<organism evidence="7 8">
    <name type="scientific">Puniceicoccus vermicola</name>
    <dbReference type="NCBI Taxonomy" id="388746"/>
    <lineage>
        <taxon>Bacteria</taxon>
        <taxon>Pseudomonadati</taxon>
        <taxon>Verrucomicrobiota</taxon>
        <taxon>Opitutia</taxon>
        <taxon>Puniceicoccales</taxon>
        <taxon>Puniceicoccaceae</taxon>
        <taxon>Puniceicoccus</taxon>
    </lineage>
</organism>
<dbReference type="EMBL" id="JACHVA010000005">
    <property type="protein sequence ID" value="MBC2600196.1"/>
    <property type="molecule type" value="Genomic_DNA"/>
</dbReference>
<evidence type="ECO:0000256" key="3">
    <source>
        <dbReference type="ARBA" id="ARBA00022764"/>
    </source>
</evidence>
<keyword evidence="2 5" id="KW-0732">Signal</keyword>
<name>A0A7X1AUE9_9BACT</name>
<protein>
    <submittedName>
        <fullName evidence="7">Heparinase II/III family protein</fullName>
    </submittedName>
</protein>
<comment type="subcellular location">
    <subcellularLocation>
        <location evidence="1">Periplasm</location>
    </subcellularLocation>
</comment>
<evidence type="ECO:0000313" key="7">
    <source>
        <dbReference type="EMBL" id="MBC2600196.1"/>
    </source>
</evidence>
<keyword evidence="3" id="KW-0574">Periplasm</keyword>
<sequence>MSLRKIALFQLALLTVPAAFLIAAEDEMNSETPIRTLSPKASVFEDLNLNENEMDLLRSLHSQAIHDAQKPLIERPTTLEELKASGLRMKYPEKPLHLSQISEETWEQVALSFADIDIAYGMAAKLPRMAACARFTQDAELGQYVADQLMIISTWDPLQRPGWSLRNNNRITIPADGDGAWLGTGWMIRAITDSMALLPDEYKTPELEEAVHHRLNEEIDSLMDDWNTKRQWFFRVEAASSNQWVMPSEAMIRASLFTGKDEHPEAYEVGVQNLLKTLDTLGENGEFPEGLSYSSMTLTGIVLAAGAAAEEGDLRLIEHPFLQNYPTWFAHHIQPGNALINSFDMGKPEVTDYDFQQSMALFAVYLDNPVALWTLENYTGFPKTIEGVIASILPTTDAEAPSLFAYYPMATRVNWRDSWAKDSSGFWMRGGHIEDSHDHMDRGHVNFTVDGDPILIEAGKPPYDDPRYFSHFKSVAGHNVLQVGTQSPEDFSEESLRAGGGQILAGDHREAPMEVLRLDSLGGEVTVDASNAYATVEEWIRNASWDSEELTVIDTVELEMPETMLFRWHLNERANSPIEWSEKKLLVGDVVIQWESDTPIRVQTELMPATKGHGRPIEEKICVVMTTEQPGTSWNLRTTISTKP</sequence>
<dbReference type="PANTHER" id="PTHR39210">
    <property type="entry name" value="HEPARIN-SULFATE LYASE"/>
    <property type="match status" value="1"/>
</dbReference>
<dbReference type="RefSeq" id="WP_185690954.1">
    <property type="nucleotide sequence ID" value="NZ_JACHVA010000005.1"/>
</dbReference>
<proteinExistence type="predicted"/>
<dbReference type="Proteomes" id="UP000525652">
    <property type="component" value="Unassembled WGS sequence"/>
</dbReference>
<dbReference type="InterPro" id="IPR012480">
    <property type="entry name" value="Hepar_II_III_C"/>
</dbReference>
<dbReference type="SUPFAM" id="SSF48230">
    <property type="entry name" value="Chondroitin AC/alginate lyase"/>
    <property type="match status" value="1"/>
</dbReference>